<proteinExistence type="predicted"/>
<gene>
    <name evidence="1" type="ORF">BECKDK2373B_GA0170837_11284</name>
</gene>
<dbReference type="EMBL" id="CAADEX010000128">
    <property type="protein sequence ID" value="VFJ63670.1"/>
    <property type="molecule type" value="Genomic_DNA"/>
</dbReference>
<dbReference type="AlphaFoldDB" id="A0A450TAG2"/>
<protein>
    <submittedName>
        <fullName evidence="1">Uncharacterized protein</fullName>
    </submittedName>
</protein>
<organism evidence="1">
    <name type="scientific">Candidatus Kentrum sp. DK</name>
    <dbReference type="NCBI Taxonomy" id="2126562"/>
    <lineage>
        <taxon>Bacteria</taxon>
        <taxon>Pseudomonadati</taxon>
        <taxon>Pseudomonadota</taxon>
        <taxon>Gammaproteobacteria</taxon>
        <taxon>Candidatus Kentrum</taxon>
    </lineage>
</organism>
<reference evidence="1" key="1">
    <citation type="submission" date="2019-02" db="EMBL/GenBank/DDBJ databases">
        <authorList>
            <person name="Gruber-Vodicka R. H."/>
            <person name="Seah K. B. B."/>
        </authorList>
    </citation>
    <scope>NUCLEOTIDE SEQUENCE</scope>
    <source>
        <strain evidence="1">BECK_DK47</strain>
    </source>
</reference>
<sequence>MRKSSLNSSLFNEDLRKFWSRSRFPSRRTPKPDRLLEDREDIVAEFSAIKSHGLFDWAIDQVTVADAPGAILALIRIDLRQVNHMGGVRYVSYLKYRERNRAGASMRLGYRVK</sequence>
<name>A0A450TAG2_9GAMM</name>
<evidence type="ECO:0000313" key="1">
    <source>
        <dbReference type="EMBL" id="VFJ63670.1"/>
    </source>
</evidence>
<accession>A0A450TAG2</accession>